<evidence type="ECO:0000313" key="9">
    <source>
        <dbReference type="EMBL" id="HIY22467.1"/>
    </source>
</evidence>
<dbReference type="InterPro" id="IPR051393">
    <property type="entry name" value="ABC_transporter_permease"/>
</dbReference>
<evidence type="ECO:0000313" key="10">
    <source>
        <dbReference type="Proteomes" id="UP000823868"/>
    </source>
</evidence>
<dbReference type="Pfam" id="PF00528">
    <property type="entry name" value="BPD_transp_1"/>
    <property type="match status" value="1"/>
</dbReference>
<dbReference type="GO" id="GO:0005886">
    <property type="term" value="C:plasma membrane"/>
    <property type="evidence" value="ECO:0007669"/>
    <property type="project" value="UniProtKB-SubCell"/>
</dbReference>
<dbReference type="GO" id="GO:0055085">
    <property type="term" value="P:transmembrane transport"/>
    <property type="evidence" value="ECO:0007669"/>
    <property type="project" value="InterPro"/>
</dbReference>
<dbReference type="AlphaFoldDB" id="A0A9D1YB91"/>
<evidence type="ECO:0000256" key="6">
    <source>
        <dbReference type="ARBA" id="ARBA00023136"/>
    </source>
</evidence>
<dbReference type="PROSITE" id="PS50928">
    <property type="entry name" value="ABC_TM1"/>
    <property type="match status" value="1"/>
</dbReference>
<feature type="transmembrane region" description="Helical" evidence="7">
    <location>
        <begin position="220"/>
        <end position="239"/>
    </location>
</feature>
<keyword evidence="3" id="KW-1003">Cell membrane</keyword>
<feature type="transmembrane region" description="Helical" evidence="7">
    <location>
        <begin position="20"/>
        <end position="42"/>
    </location>
</feature>
<dbReference type="InterPro" id="IPR035906">
    <property type="entry name" value="MetI-like_sf"/>
</dbReference>
<dbReference type="InterPro" id="IPR000515">
    <property type="entry name" value="MetI-like"/>
</dbReference>
<evidence type="ECO:0000256" key="5">
    <source>
        <dbReference type="ARBA" id="ARBA00022989"/>
    </source>
</evidence>
<protein>
    <submittedName>
        <fullName evidence="9">Sugar ABC transporter permease</fullName>
    </submittedName>
</protein>
<feature type="transmembrane region" description="Helical" evidence="7">
    <location>
        <begin position="165"/>
        <end position="188"/>
    </location>
</feature>
<dbReference type="SUPFAM" id="SSF161098">
    <property type="entry name" value="MetI-like"/>
    <property type="match status" value="1"/>
</dbReference>
<dbReference type="CDD" id="cd06261">
    <property type="entry name" value="TM_PBP2"/>
    <property type="match status" value="1"/>
</dbReference>
<dbReference type="Proteomes" id="UP000823868">
    <property type="component" value="Unassembled WGS sequence"/>
</dbReference>
<feature type="transmembrane region" description="Helical" evidence="7">
    <location>
        <begin position="118"/>
        <end position="138"/>
    </location>
</feature>
<dbReference type="PANTHER" id="PTHR30193">
    <property type="entry name" value="ABC TRANSPORTER PERMEASE PROTEIN"/>
    <property type="match status" value="1"/>
</dbReference>
<comment type="similarity">
    <text evidence="7">Belongs to the binding-protein-dependent transport system permease family.</text>
</comment>
<proteinExistence type="inferred from homology"/>
<sequence length="304" mass="34933">MSRRKPKQDPHGAERAPHRLTPYLLVGPAMVLLLIFVFYPLVNLVYLSFFDYNLISEKTFVGLKNYEVLFFLKTDFLQALRNTAVYTITVLFFSLLLAVLFALWLEPESRMNRFLQKSMFTPYLISMVSCAYIWSWMYDADSGILNAMLELFGLPLSRWLNDSDLALFCVAAVAVWKSLGYYLILVLASIRTIPTEILEAAALDNTPPVRKFFRITLPMISPQLFFLLITITISSFKVFDVVRVMTDGGPGNATDVLVTYIYRYAFQMNARVGYASAAGTVLLVILMILTYFYFRVLSKRVYYR</sequence>
<keyword evidence="4 7" id="KW-0812">Transmembrane</keyword>
<feature type="transmembrane region" description="Helical" evidence="7">
    <location>
        <begin position="84"/>
        <end position="106"/>
    </location>
</feature>
<dbReference type="PANTHER" id="PTHR30193:SF37">
    <property type="entry name" value="INNER MEMBRANE ABC TRANSPORTER PERMEASE PROTEIN YCJO"/>
    <property type="match status" value="1"/>
</dbReference>
<dbReference type="Gene3D" id="1.10.3720.10">
    <property type="entry name" value="MetI-like"/>
    <property type="match status" value="1"/>
</dbReference>
<reference evidence="9" key="1">
    <citation type="journal article" date="2021" name="PeerJ">
        <title>Extensive microbial diversity within the chicken gut microbiome revealed by metagenomics and culture.</title>
        <authorList>
            <person name="Gilroy R."/>
            <person name="Ravi A."/>
            <person name="Getino M."/>
            <person name="Pursley I."/>
            <person name="Horton D.L."/>
            <person name="Alikhan N.F."/>
            <person name="Baker D."/>
            <person name="Gharbi K."/>
            <person name="Hall N."/>
            <person name="Watson M."/>
            <person name="Adriaenssens E.M."/>
            <person name="Foster-Nyarko E."/>
            <person name="Jarju S."/>
            <person name="Secka A."/>
            <person name="Antonio M."/>
            <person name="Oren A."/>
            <person name="Chaudhuri R.R."/>
            <person name="La Ragione R."/>
            <person name="Hildebrand F."/>
            <person name="Pallen M.J."/>
        </authorList>
    </citation>
    <scope>NUCLEOTIDE SEQUENCE</scope>
    <source>
        <strain evidence="9">ChiBcec16_6824</strain>
    </source>
</reference>
<comment type="subcellular location">
    <subcellularLocation>
        <location evidence="1 7">Cell membrane</location>
        <topology evidence="1 7">Multi-pass membrane protein</topology>
    </subcellularLocation>
</comment>
<accession>A0A9D1YB91</accession>
<feature type="transmembrane region" description="Helical" evidence="7">
    <location>
        <begin position="272"/>
        <end position="294"/>
    </location>
</feature>
<evidence type="ECO:0000256" key="7">
    <source>
        <dbReference type="RuleBase" id="RU363032"/>
    </source>
</evidence>
<evidence type="ECO:0000256" key="4">
    <source>
        <dbReference type="ARBA" id="ARBA00022692"/>
    </source>
</evidence>
<reference evidence="9" key="2">
    <citation type="submission" date="2021-04" db="EMBL/GenBank/DDBJ databases">
        <authorList>
            <person name="Gilroy R."/>
        </authorList>
    </citation>
    <scope>NUCLEOTIDE SEQUENCE</scope>
    <source>
        <strain evidence="9">ChiBcec16_6824</strain>
    </source>
</reference>
<keyword evidence="2 7" id="KW-0813">Transport</keyword>
<name>A0A9D1YB91_9FIRM</name>
<dbReference type="EMBL" id="DXDX01000204">
    <property type="protein sequence ID" value="HIY22467.1"/>
    <property type="molecule type" value="Genomic_DNA"/>
</dbReference>
<gene>
    <name evidence="9" type="ORF">H9841_11285</name>
</gene>
<keyword evidence="6 7" id="KW-0472">Membrane</keyword>
<keyword evidence="5 7" id="KW-1133">Transmembrane helix</keyword>
<evidence type="ECO:0000259" key="8">
    <source>
        <dbReference type="PROSITE" id="PS50928"/>
    </source>
</evidence>
<evidence type="ECO:0000256" key="2">
    <source>
        <dbReference type="ARBA" id="ARBA00022448"/>
    </source>
</evidence>
<organism evidence="9 10">
    <name type="scientific">Candidatus Flavonifractor merdigallinarum</name>
    <dbReference type="NCBI Taxonomy" id="2838589"/>
    <lineage>
        <taxon>Bacteria</taxon>
        <taxon>Bacillati</taxon>
        <taxon>Bacillota</taxon>
        <taxon>Clostridia</taxon>
        <taxon>Eubacteriales</taxon>
        <taxon>Oscillospiraceae</taxon>
        <taxon>Flavonifractor</taxon>
    </lineage>
</organism>
<comment type="caution">
    <text evidence="9">The sequence shown here is derived from an EMBL/GenBank/DDBJ whole genome shotgun (WGS) entry which is preliminary data.</text>
</comment>
<feature type="domain" description="ABC transmembrane type-1" evidence="8">
    <location>
        <begin position="80"/>
        <end position="293"/>
    </location>
</feature>
<evidence type="ECO:0000256" key="3">
    <source>
        <dbReference type="ARBA" id="ARBA00022475"/>
    </source>
</evidence>
<evidence type="ECO:0000256" key="1">
    <source>
        <dbReference type="ARBA" id="ARBA00004651"/>
    </source>
</evidence>